<dbReference type="Proteomes" id="UP000238634">
    <property type="component" value="Unassembled WGS sequence"/>
</dbReference>
<reference evidence="1 2" key="2">
    <citation type="submission" date="2018-03" db="EMBL/GenBank/DDBJ databases">
        <title>The ancient ancestry and fast evolution of plastids.</title>
        <authorList>
            <person name="Moore K.R."/>
            <person name="Magnabosco C."/>
            <person name="Momper L."/>
            <person name="Gold D.A."/>
            <person name="Bosak T."/>
            <person name="Fournier G.P."/>
        </authorList>
    </citation>
    <scope>NUCLEOTIDE SEQUENCE [LARGE SCALE GENOMIC DNA]</scope>
    <source>
        <strain evidence="1 2">ULC007</strain>
    </source>
</reference>
<dbReference type="STRING" id="1920490.GCA_001895925_05103"/>
<evidence type="ECO:0000313" key="1">
    <source>
        <dbReference type="EMBL" id="PSB18421.1"/>
    </source>
</evidence>
<proteinExistence type="predicted"/>
<protein>
    <submittedName>
        <fullName evidence="1">Uncharacterized protein</fullName>
    </submittedName>
</protein>
<keyword evidence="2" id="KW-1185">Reference proteome</keyword>
<gene>
    <name evidence="1" type="ORF">C7B65_15110</name>
</gene>
<dbReference type="EMBL" id="PVWG01000017">
    <property type="protein sequence ID" value="PSB18421.1"/>
    <property type="molecule type" value="Genomic_DNA"/>
</dbReference>
<evidence type="ECO:0000313" key="2">
    <source>
        <dbReference type="Proteomes" id="UP000238634"/>
    </source>
</evidence>
<dbReference type="AlphaFoldDB" id="A0A2T1DDA9"/>
<sequence>MIDHSDDLSRLSALVSLLTESAPNGRWKDEPLFIKWRKSRYSLSLGEFVNLTIFLEREWRQIVEARKYVQLDLLGGANEQNL</sequence>
<accession>A0A2T1DDA9</accession>
<name>A0A2T1DDA9_9CYAN</name>
<reference evidence="1 2" key="1">
    <citation type="submission" date="2018-02" db="EMBL/GenBank/DDBJ databases">
        <authorList>
            <person name="Cohen D.B."/>
            <person name="Kent A.D."/>
        </authorList>
    </citation>
    <scope>NUCLEOTIDE SEQUENCE [LARGE SCALE GENOMIC DNA]</scope>
    <source>
        <strain evidence="1 2">ULC007</strain>
    </source>
</reference>
<organism evidence="1 2">
    <name type="scientific">Phormidesmis priestleyi ULC007</name>
    <dbReference type="NCBI Taxonomy" id="1920490"/>
    <lineage>
        <taxon>Bacteria</taxon>
        <taxon>Bacillati</taxon>
        <taxon>Cyanobacteriota</taxon>
        <taxon>Cyanophyceae</taxon>
        <taxon>Leptolyngbyales</taxon>
        <taxon>Leptolyngbyaceae</taxon>
        <taxon>Phormidesmis</taxon>
    </lineage>
</organism>
<comment type="caution">
    <text evidence="1">The sequence shown here is derived from an EMBL/GenBank/DDBJ whole genome shotgun (WGS) entry which is preliminary data.</text>
</comment>
<dbReference type="RefSeq" id="WP_106254050.1">
    <property type="nucleotide sequence ID" value="NZ_MPPI01000018.1"/>
</dbReference>